<evidence type="ECO:0000313" key="2">
    <source>
        <dbReference type="EMBL" id="GEX85562.1"/>
    </source>
</evidence>
<dbReference type="AlphaFoldDB" id="A0A699HBY6"/>
<feature type="region of interest" description="Disordered" evidence="1">
    <location>
        <begin position="197"/>
        <end position="222"/>
    </location>
</feature>
<name>A0A699HBY6_TANCI</name>
<proteinExistence type="predicted"/>
<feature type="compositionally biased region" description="Polar residues" evidence="1">
    <location>
        <begin position="197"/>
        <end position="206"/>
    </location>
</feature>
<feature type="compositionally biased region" description="Basic and acidic residues" evidence="1">
    <location>
        <begin position="207"/>
        <end position="216"/>
    </location>
</feature>
<comment type="caution">
    <text evidence="2">The sequence shown here is derived from an EMBL/GenBank/DDBJ whole genome shotgun (WGS) entry which is preliminary data.</text>
</comment>
<organism evidence="2">
    <name type="scientific">Tanacetum cinerariifolium</name>
    <name type="common">Dalmatian daisy</name>
    <name type="synonym">Chrysanthemum cinerariifolium</name>
    <dbReference type="NCBI Taxonomy" id="118510"/>
    <lineage>
        <taxon>Eukaryota</taxon>
        <taxon>Viridiplantae</taxon>
        <taxon>Streptophyta</taxon>
        <taxon>Embryophyta</taxon>
        <taxon>Tracheophyta</taxon>
        <taxon>Spermatophyta</taxon>
        <taxon>Magnoliopsida</taxon>
        <taxon>eudicotyledons</taxon>
        <taxon>Gunneridae</taxon>
        <taxon>Pentapetalae</taxon>
        <taxon>asterids</taxon>
        <taxon>campanulids</taxon>
        <taxon>Asterales</taxon>
        <taxon>Asteraceae</taxon>
        <taxon>Asteroideae</taxon>
        <taxon>Anthemideae</taxon>
        <taxon>Anthemidinae</taxon>
        <taxon>Tanacetum</taxon>
    </lineage>
</organism>
<accession>A0A699HBY6</accession>
<protein>
    <submittedName>
        <fullName evidence="2">Uncharacterized protein</fullName>
    </submittedName>
</protein>
<gene>
    <name evidence="2" type="ORF">Tci_357537</name>
</gene>
<sequence>MDSIDAKCCHALLVFDKWRCVMILALRLSQEAIEEQTIIIRVIPTKEVAFSKGAHVNTTTSHYLPTSTSSSTSYAILCRQLDGALGFMSLPRAVSGAIVLEEQIGNVKTGLTKEKSSKSMKQKIYVTDDGQPLNLAVYVSVMEISGPKSLHTNLSETNLENDIYSYARLQGEYAKCLRLLVKDLVLPRKDCAQFAKNQPKNQTISTQDRKSEEKARSGSSFI</sequence>
<reference evidence="2" key="1">
    <citation type="journal article" date="2019" name="Sci. Rep.">
        <title>Draft genome of Tanacetum cinerariifolium, the natural source of mosquito coil.</title>
        <authorList>
            <person name="Yamashiro T."/>
            <person name="Shiraishi A."/>
            <person name="Satake H."/>
            <person name="Nakayama K."/>
        </authorList>
    </citation>
    <scope>NUCLEOTIDE SEQUENCE</scope>
</reference>
<dbReference type="EMBL" id="BKCJ010134630">
    <property type="protein sequence ID" value="GEX85562.1"/>
    <property type="molecule type" value="Genomic_DNA"/>
</dbReference>
<evidence type="ECO:0000256" key="1">
    <source>
        <dbReference type="SAM" id="MobiDB-lite"/>
    </source>
</evidence>